<dbReference type="HOGENOM" id="CLU_1971638_0_0_1"/>
<evidence type="ECO:0000313" key="3">
    <source>
        <dbReference type="Proteomes" id="UP000001067"/>
    </source>
</evidence>
<gene>
    <name evidence="2" type="ORF">PTT_12677</name>
</gene>
<dbReference type="KEGG" id="pte:PTT_12677"/>
<accession>E3RUC6</accession>
<dbReference type="EMBL" id="GL535110">
    <property type="protein sequence ID" value="EFQ90672.1"/>
    <property type="molecule type" value="Genomic_DNA"/>
</dbReference>
<feature type="region of interest" description="Disordered" evidence="1">
    <location>
        <begin position="13"/>
        <end position="37"/>
    </location>
</feature>
<reference evidence="2 3" key="1">
    <citation type="journal article" date="2010" name="Genome Biol.">
        <title>A first genome assembly of the barley fungal pathogen Pyrenophora teres f. teres.</title>
        <authorList>
            <person name="Ellwood S.R."/>
            <person name="Liu Z."/>
            <person name="Syme R.A."/>
            <person name="Lai Z."/>
            <person name="Hane J.K."/>
            <person name="Keiper F."/>
            <person name="Moffat C.S."/>
            <person name="Oliver R.P."/>
            <person name="Friesen T.L."/>
        </authorList>
    </citation>
    <scope>NUCLEOTIDE SEQUENCE [LARGE SCALE GENOMIC DNA]</scope>
    <source>
        <strain evidence="2 3">0-1</strain>
    </source>
</reference>
<proteinExistence type="predicted"/>
<sequence>MAAAAVILTIRTKKTTRTTSAPREPSPTAGSLVTLSGQRSARLTLPRLSANAQLQAQQRLPQAEAAQPKPIYDRELQDVHGEPVAGASLTQGATVFSGTTKTTWGWNRNPMGGTYMPTGNGGNVLRT</sequence>
<feature type="region of interest" description="Disordered" evidence="1">
    <location>
        <begin position="99"/>
        <end position="127"/>
    </location>
</feature>
<organism evidence="3">
    <name type="scientific">Pyrenophora teres f. teres (strain 0-1)</name>
    <name type="common">Barley net blotch fungus</name>
    <name type="synonym">Drechslera teres f. teres</name>
    <dbReference type="NCBI Taxonomy" id="861557"/>
    <lineage>
        <taxon>Eukaryota</taxon>
        <taxon>Fungi</taxon>
        <taxon>Dikarya</taxon>
        <taxon>Ascomycota</taxon>
        <taxon>Pezizomycotina</taxon>
        <taxon>Dothideomycetes</taxon>
        <taxon>Pleosporomycetidae</taxon>
        <taxon>Pleosporales</taxon>
        <taxon>Pleosporineae</taxon>
        <taxon>Pleosporaceae</taxon>
        <taxon>Pyrenophora</taxon>
    </lineage>
</organism>
<feature type="compositionally biased region" description="Polar residues" evidence="1">
    <location>
        <begin position="28"/>
        <end position="37"/>
    </location>
</feature>
<name>E3RUC6_PYRTT</name>
<evidence type="ECO:0000313" key="2">
    <source>
        <dbReference type="EMBL" id="EFQ90672.1"/>
    </source>
</evidence>
<dbReference type="Proteomes" id="UP000001067">
    <property type="component" value="Unassembled WGS sequence"/>
</dbReference>
<keyword evidence="3" id="KW-1185">Reference proteome</keyword>
<dbReference type="AlphaFoldDB" id="E3RUC6"/>
<evidence type="ECO:0000256" key="1">
    <source>
        <dbReference type="SAM" id="MobiDB-lite"/>
    </source>
</evidence>
<protein>
    <submittedName>
        <fullName evidence="2">Uncharacterized protein</fullName>
    </submittedName>
</protein>